<dbReference type="InterPro" id="IPR003141">
    <property type="entry name" value="Pol/His_phosphatase_N"/>
</dbReference>
<evidence type="ECO:0000313" key="12">
    <source>
        <dbReference type="EMBL" id="MFC4737543.1"/>
    </source>
</evidence>
<evidence type="ECO:0000256" key="10">
    <source>
        <dbReference type="ARBA" id="ARBA00049244"/>
    </source>
</evidence>
<dbReference type="Pfam" id="PF01336">
    <property type="entry name" value="tRNA_anti-codon"/>
    <property type="match status" value="1"/>
</dbReference>
<organism evidence="12 13">
    <name type="scientific">Bacillus daqingensis</name>
    <dbReference type="NCBI Taxonomy" id="872396"/>
    <lineage>
        <taxon>Bacteria</taxon>
        <taxon>Bacillati</taxon>
        <taxon>Bacillota</taxon>
        <taxon>Bacilli</taxon>
        <taxon>Bacillales</taxon>
        <taxon>Bacillaceae</taxon>
        <taxon>Bacillus</taxon>
    </lineage>
</organism>
<dbReference type="SUPFAM" id="SSF89550">
    <property type="entry name" value="PHP domain-like"/>
    <property type="match status" value="1"/>
</dbReference>
<evidence type="ECO:0000256" key="9">
    <source>
        <dbReference type="ARBA" id="ARBA00025611"/>
    </source>
</evidence>
<evidence type="ECO:0000256" key="8">
    <source>
        <dbReference type="ARBA" id="ARBA00022932"/>
    </source>
</evidence>
<evidence type="ECO:0000256" key="3">
    <source>
        <dbReference type="ARBA" id="ARBA00012417"/>
    </source>
</evidence>
<dbReference type="Gene3D" id="2.40.50.140">
    <property type="entry name" value="Nucleic acid-binding proteins"/>
    <property type="match status" value="1"/>
</dbReference>
<evidence type="ECO:0000256" key="4">
    <source>
        <dbReference type="ARBA" id="ARBA00019114"/>
    </source>
</evidence>
<proteinExistence type="inferred from homology"/>
<dbReference type="InterPro" id="IPR004805">
    <property type="entry name" value="DnaE2/DnaE/PolC"/>
</dbReference>
<dbReference type="Pfam" id="PF17657">
    <property type="entry name" value="DNA_pol3_finger"/>
    <property type="match status" value="1"/>
</dbReference>
<keyword evidence="5 12" id="KW-0808">Transferase</keyword>
<dbReference type="Pfam" id="PF14579">
    <property type="entry name" value="HHH_6"/>
    <property type="match status" value="1"/>
</dbReference>
<keyword evidence="7" id="KW-0235">DNA replication</keyword>
<dbReference type="Pfam" id="PF02811">
    <property type="entry name" value="PHP"/>
    <property type="match status" value="1"/>
</dbReference>
<dbReference type="InterPro" id="IPR004013">
    <property type="entry name" value="PHP_dom"/>
</dbReference>
<evidence type="ECO:0000256" key="6">
    <source>
        <dbReference type="ARBA" id="ARBA00022695"/>
    </source>
</evidence>
<dbReference type="InterPro" id="IPR012340">
    <property type="entry name" value="NA-bd_OB-fold"/>
</dbReference>
<accession>A0ABV9NVY7</accession>
<comment type="catalytic activity">
    <reaction evidence="10">
        <text>DNA(n) + a 2'-deoxyribonucleoside 5'-triphosphate = DNA(n+1) + diphosphate</text>
        <dbReference type="Rhea" id="RHEA:22508"/>
        <dbReference type="Rhea" id="RHEA-COMP:17339"/>
        <dbReference type="Rhea" id="RHEA-COMP:17340"/>
        <dbReference type="ChEBI" id="CHEBI:33019"/>
        <dbReference type="ChEBI" id="CHEBI:61560"/>
        <dbReference type="ChEBI" id="CHEBI:173112"/>
        <dbReference type="EC" id="2.7.7.7"/>
    </reaction>
</comment>
<evidence type="ECO:0000313" key="13">
    <source>
        <dbReference type="Proteomes" id="UP001595896"/>
    </source>
</evidence>
<evidence type="ECO:0000259" key="11">
    <source>
        <dbReference type="SMART" id="SM00481"/>
    </source>
</evidence>
<evidence type="ECO:0000256" key="5">
    <source>
        <dbReference type="ARBA" id="ARBA00022679"/>
    </source>
</evidence>
<comment type="subcellular location">
    <subcellularLocation>
        <location evidence="1">Cytoplasm</location>
    </subcellularLocation>
</comment>
<comment type="function">
    <text evidence="9">DNA polymerase III is a complex, multichain enzyme responsible for most of the replicative synthesis in bacteria. This DNA polymerase also exhibits 3' to 5' exonuclease activity. The alpha chain is the DNA polymerase.</text>
</comment>
<sequence length="1102" mass="123304">MTFPHLHVHSEYSLLDSSARIEDLAVRAAAQKAPALALTDKNAMYGVPAFAAACRKAGVRPIIGAELDYSGNTSLIVLAKTARGYRGLVRLVSRIQLQDTPLEFADLEAIEDCVIIQPLHEGPVPFLLKQGKQEEAAVLQGQFERLASDVYIEVRNHYTKADRHMLLELRKWLESFPAKVIACNHVHAVERETTDVLPVLQAVKQGSLLSETEPEAGLEEGYLKSHTEMEEALKGWEHALTAAEEIVSEFADNPVPEPEQHLPAYPSDVPADQLLRQWCAEALEAVYSDRLEEAQSRLDYELSVISSMGFSDYFLITADFMRFAKRSGIRTGPGRGSAAGSLTAYLLQITDVDPLAYNLLFERFLNPDRVTMPDIDIDFADSDRDRVIQYVAEKYGREHVAQIITFGTFAAKAALRDSGKALGIDPYAIDRAAKLVPARPGVTLAEAFQQKQLAMMKEEHSHWFHVAARMEGLPRHTSVHAAGIVMSRAPLTELVPLMQGHDGLVLTQYPMGDLERMGLLKMDFLGLRNLTLLDRLEELSGLSASNAPLDDSAVYELLSRGDTSGIFQLESEGMQRVLKKLKPTSFEDIVAVNALYRPGPMKYIPDYIDGKYGRRQIRYIHPDLEPVLKQTYGVLIYQEQIMQIASLMAGYSMGEADLLRRAVSKKKREDLEEGRQGFLKGARRKGYEEAEAEAVYDLIVRFADYGFNRSHAVAYSFIAYQLAYMKARAPEAFYTALMESVTHDKEKLAFLIHEAKRAGIRILPPSVQDGGAAFRMENGAVRLGLHVLRHVNARAAASVEEARGSGPFQSLFDLCARIPAVHRQRRFFEALIGGGALEAFGENKAVLLATLDDALDYAAQEDKTAERGEALFADEEVETTYREAKPMPRMQELQLEKEMVGCYISGHPLEEAAELLEKYGRTVCAEAIQLSHKTPVRMAGIVMSIRQIQTKKGKQMAFMELEDETGTIDVTVFPEEYSSCQLKLQKQEKLFIEAVIEEYEGTRKAILKKCILIDELVDRQKAHEKETLYLYITPEAERRSLDKVKELLEDTPGSVPVVLKYGAAGELVRLSEMWNVKPDDRLVDRLGALLGKKHVFLKRPRV</sequence>
<dbReference type="RefSeq" id="WP_377910132.1">
    <property type="nucleotide sequence ID" value="NZ_JBHSGK010000013.1"/>
</dbReference>
<feature type="domain" description="Polymerase/histidinol phosphatase N-terminal" evidence="11">
    <location>
        <begin position="4"/>
        <end position="71"/>
    </location>
</feature>
<keyword evidence="8" id="KW-0239">DNA-directed DNA polymerase</keyword>
<dbReference type="Pfam" id="PF20914">
    <property type="entry name" value="DNA_pol_IIIA_C"/>
    <property type="match status" value="1"/>
</dbReference>
<gene>
    <name evidence="12" type="primary">dnaE</name>
    <name evidence="12" type="ORF">ACFO4L_13150</name>
</gene>
<evidence type="ECO:0000256" key="7">
    <source>
        <dbReference type="ARBA" id="ARBA00022705"/>
    </source>
</evidence>
<dbReference type="InterPro" id="IPR004365">
    <property type="entry name" value="NA-bd_OB_tRNA"/>
</dbReference>
<dbReference type="InterPro" id="IPR011708">
    <property type="entry name" value="DNA_pol3_alpha_NTPase_dom"/>
</dbReference>
<dbReference type="SMART" id="SM00481">
    <property type="entry name" value="POLIIIAc"/>
    <property type="match status" value="1"/>
</dbReference>
<evidence type="ECO:0000256" key="2">
    <source>
        <dbReference type="ARBA" id="ARBA00009496"/>
    </source>
</evidence>
<dbReference type="CDD" id="cd04485">
    <property type="entry name" value="DnaE_OBF"/>
    <property type="match status" value="1"/>
</dbReference>
<dbReference type="NCBIfam" id="NF004226">
    <property type="entry name" value="PRK05673.1"/>
    <property type="match status" value="1"/>
</dbReference>
<dbReference type="Proteomes" id="UP001595896">
    <property type="component" value="Unassembled WGS sequence"/>
</dbReference>
<evidence type="ECO:0000256" key="1">
    <source>
        <dbReference type="ARBA" id="ARBA00004496"/>
    </source>
</evidence>
<protein>
    <recommendedName>
        <fullName evidence="4">DNA polymerase III subunit alpha</fullName>
        <ecNumber evidence="3">2.7.7.7</ecNumber>
    </recommendedName>
</protein>
<dbReference type="Gene3D" id="1.10.150.870">
    <property type="match status" value="1"/>
</dbReference>
<name>A0ABV9NVY7_9BACI</name>
<dbReference type="Pfam" id="PF07733">
    <property type="entry name" value="DNA_pol3_alpha"/>
    <property type="match status" value="1"/>
</dbReference>
<dbReference type="InterPro" id="IPR029460">
    <property type="entry name" value="DNAPol_HHH"/>
</dbReference>
<dbReference type="EC" id="2.7.7.7" evidence="3"/>
<dbReference type="GO" id="GO:0003887">
    <property type="term" value="F:DNA-directed DNA polymerase activity"/>
    <property type="evidence" value="ECO:0007669"/>
    <property type="project" value="UniProtKB-EC"/>
</dbReference>
<keyword evidence="13" id="KW-1185">Reference proteome</keyword>
<dbReference type="InterPro" id="IPR041931">
    <property type="entry name" value="DNA_pol3_alpha_thumb_dom"/>
</dbReference>
<keyword evidence="6 12" id="KW-0548">Nucleotidyltransferase</keyword>
<dbReference type="InterPro" id="IPR048472">
    <property type="entry name" value="DNA_pol_IIIA_C"/>
</dbReference>
<dbReference type="NCBIfam" id="TIGR00594">
    <property type="entry name" value="polc"/>
    <property type="match status" value="1"/>
</dbReference>
<dbReference type="Gene3D" id="3.20.20.140">
    <property type="entry name" value="Metal-dependent hydrolases"/>
    <property type="match status" value="1"/>
</dbReference>
<dbReference type="EMBL" id="JBHSGK010000013">
    <property type="protein sequence ID" value="MFC4737543.1"/>
    <property type="molecule type" value="Genomic_DNA"/>
</dbReference>
<dbReference type="InterPro" id="IPR016195">
    <property type="entry name" value="Pol/histidinol_Pase-like"/>
</dbReference>
<comment type="similarity">
    <text evidence="2">Belongs to the DNA polymerase type-C family. DnaE subfamily.</text>
</comment>
<reference evidence="13" key="1">
    <citation type="journal article" date="2019" name="Int. J. Syst. Evol. Microbiol.">
        <title>The Global Catalogue of Microorganisms (GCM) 10K type strain sequencing project: providing services to taxonomists for standard genome sequencing and annotation.</title>
        <authorList>
            <consortium name="The Broad Institute Genomics Platform"/>
            <consortium name="The Broad Institute Genome Sequencing Center for Infectious Disease"/>
            <person name="Wu L."/>
            <person name="Ma J."/>
        </authorList>
    </citation>
    <scope>NUCLEOTIDE SEQUENCE [LARGE SCALE GENOMIC DNA]</scope>
    <source>
        <strain evidence="13">JCM 12165</strain>
    </source>
</reference>
<dbReference type="PANTHER" id="PTHR32294">
    <property type="entry name" value="DNA POLYMERASE III SUBUNIT ALPHA"/>
    <property type="match status" value="1"/>
</dbReference>
<comment type="caution">
    <text evidence="12">The sequence shown here is derived from an EMBL/GenBank/DDBJ whole genome shotgun (WGS) entry which is preliminary data.</text>
</comment>
<dbReference type="PANTHER" id="PTHR32294:SF0">
    <property type="entry name" value="DNA POLYMERASE III SUBUNIT ALPHA"/>
    <property type="match status" value="1"/>
</dbReference>
<dbReference type="Gene3D" id="1.10.10.1600">
    <property type="entry name" value="Bacterial DNA polymerase III alpha subunit, thumb domain"/>
    <property type="match status" value="1"/>
</dbReference>
<dbReference type="InterPro" id="IPR040982">
    <property type="entry name" value="DNA_pol3_finger"/>
</dbReference>